<evidence type="ECO:0000256" key="4">
    <source>
        <dbReference type="ARBA" id="ARBA00023054"/>
    </source>
</evidence>
<feature type="domain" description="B box-type" evidence="7">
    <location>
        <begin position="122"/>
        <end position="162"/>
    </location>
</feature>
<dbReference type="SMART" id="SM00589">
    <property type="entry name" value="PRY"/>
    <property type="match status" value="1"/>
</dbReference>
<dbReference type="InterPro" id="IPR000315">
    <property type="entry name" value="Znf_B-box"/>
</dbReference>
<feature type="region of interest" description="Disordered" evidence="6">
    <location>
        <begin position="1"/>
        <end position="29"/>
    </location>
</feature>
<dbReference type="Pfam" id="PF13765">
    <property type="entry name" value="PRY"/>
    <property type="match status" value="1"/>
</dbReference>
<dbReference type="InterPro" id="IPR006574">
    <property type="entry name" value="PRY"/>
</dbReference>
<dbReference type="InterPro" id="IPR051051">
    <property type="entry name" value="E3_ubiq-ligase_TRIM/RNF"/>
</dbReference>
<evidence type="ECO:0000313" key="9">
    <source>
        <dbReference type="EMBL" id="KAG8446054.1"/>
    </source>
</evidence>
<dbReference type="Pfam" id="PF00643">
    <property type="entry name" value="zf-B_box"/>
    <property type="match status" value="1"/>
</dbReference>
<dbReference type="PROSITE" id="PS50119">
    <property type="entry name" value="ZF_BBOX"/>
    <property type="match status" value="1"/>
</dbReference>
<dbReference type="Pfam" id="PF25600">
    <property type="entry name" value="TRIM_CC"/>
    <property type="match status" value="1"/>
</dbReference>
<dbReference type="PROSITE" id="PS50188">
    <property type="entry name" value="B302_SPRY"/>
    <property type="match status" value="1"/>
</dbReference>
<dbReference type="EMBL" id="JAACNH010000003">
    <property type="protein sequence ID" value="KAG8446054.1"/>
    <property type="molecule type" value="Genomic_DNA"/>
</dbReference>
<dbReference type="AlphaFoldDB" id="A0A8T2JRG4"/>
<reference evidence="9" key="1">
    <citation type="thesis" date="2020" institute="ProQuest LLC" country="789 East Eisenhower Parkway, Ann Arbor, MI, USA">
        <title>Comparative Genomics and Chromosome Evolution.</title>
        <authorList>
            <person name="Mudd A.B."/>
        </authorList>
    </citation>
    <scope>NUCLEOTIDE SEQUENCE</scope>
    <source>
        <strain evidence="9">Female2</strain>
        <tissue evidence="9">Blood</tissue>
    </source>
</reference>
<dbReference type="Gene3D" id="3.30.160.60">
    <property type="entry name" value="Classic Zinc Finger"/>
    <property type="match status" value="1"/>
</dbReference>
<dbReference type="InterPro" id="IPR003877">
    <property type="entry name" value="SPRY_dom"/>
</dbReference>
<evidence type="ECO:0000259" key="7">
    <source>
        <dbReference type="PROSITE" id="PS50119"/>
    </source>
</evidence>
<accession>A0A8T2JRG4</accession>
<dbReference type="InterPro" id="IPR043136">
    <property type="entry name" value="B30.2/SPRY_sf"/>
</dbReference>
<keyword evidence="1" id="KW-0479">Metal-binding</keyword>
<dbReference type="Gene3D" id="4.10.830.40">
    <property type="match status" value="1"/>
</dbReference>
<dbReference type="Proteomes" id="UP000812440">
    <property type="component" value="Chromosome 8_10"/>
</dbReference>
<evidence type="ECO:0000256" key="6">
    <source>
        <dbReference type="SAM" id="MobiDB-lite"/>
    </source>
</evidence>
<dbReference type="SMART" id="SM00449">
    <property type="entry name" value="SPRY"/>
    <property type="match status" value="1"/>
</dbReference>
<dbReference type="GO" id="GO:0005737">
    <property type="term" value="C:cytoplasm"/>
    <property type="evidence" value="ECO:0007669"/>
    <property type="project" value="UniProtKB-ARBA"/>
</dbReference>
<gene>
    <name evidence="9" type="ORF">GDO86_013794</name>
</gene>
<evidence type="ECO:0008006" key="11">
    <source>
        <dbReference type="Google" id="ProtNLM"/>
    </source>
</evidence>
<evidence type="ECO:0000259" key="8">
    <source>
        <dbReference type="PROSITE" id="PS50188"/>
    </source>
</evidence>
<keyword evidence="4" id="KW-0175">Coiled coil</keyword>
<keyword evidence="3" id="KW-0862">Zinc</keyword>
<dbReference type="InterPro" id="IPR013320">
    <property type="entry name" value="ConA-like_dom_sf"/>
</dbReference>
<name>A0A8T2JRG4_9PIPI</name>
<evidence type="ECO:0000256" key="3">
    <source>
        <dbReference type="ARBA" id="ARBA00022833"/>
    </source>
</evidence>
<dbReference type="SUPFAM" id="SSF57845">
    <property type="entry name" value="B-box zinc-binding domain"/>
    <property type="match status" value="1"/>
</dbReference>
<protein>
    <recommendedName>
        <fullName evidence="11">Tripartite motif-containing protein 16</fullName>
    </recommendedName>
</protein>
<proteinExistence type="predicted"/>
<evidence type="ECO:0000313" key="10">
    <source>
        <dbReference type="Proteomes" id="UP000812440"/>
    </source>
</evidence>
<keyword evidence="2 5" id="KW-0863">Zinc-finger</keyword>
<dbReference type="SUPFAM" id="SSF49899">
    <property type="entry name" value="Concanavalin A-like lectins/glucanases"/>
    <property type="match status" value="1"/>
</dbReference>
<dbReference type="PANTHER" id="PTHR25465:SF10">
    <property type="entry name" value="TRIPARTITE MOTIF-CONTAINING PROTEIN 16-RELATED"/>
    <property type="match status" value="1"/>
</dbReference>
<sequence length="563" mass="63476">MADQAAPLISRSFPKSQSAGEIQSLGHPEESQSVGIVKCNSAAQLGTLSVNGSAETKIPPGAQSPESCSCDRICCDFCLAEKVTAVKACLTCMTNYCQTHLRPHLEKPKLQSHELVDPVKDTDLRSCCLHNEPLDWFCQEDLVCLCQVCSTQLHKEHNTIPCSEARKQKEAEIHEIVSEYEWKLKSAETAIEKLDANTTSIQNSVTDARKSIDLQFEDLHSSVKKAHSKVLEFLEQREQAALSQSGGIKTHLEQKCNEMKKCKEKVEKITSYSNEFSFLQEYCEFKKSSRDDTLPSVYIGLKDKLSGIQKLISDSTTEIMELLKTSYTDSLQEFAKEEGVGIKTMVSAIVPANHRITAPEPTSREDFLQYKSPITLDPVTAHVFLRLLEDNRKVSNTAPWQHPYPNDPQRFENFRQVLSAESFYMGRHYFEVKFKGDDFHVGMTYKCIDRKGSESNSNITGNDFSWTLKWNGKEFSAWHSDVETSLKTEKFSRIGVYVNYQSGSISFYGVTDKMTLLHHFEGKFAEPLYVAFWLPKKESSVVVLSPDEMSLPLQSSSTVVTTP</sequence>
<dbReference type="GO" id="GO:0008270">
    <property type="term" value="F:zinc ion binding"/>
    <property type="evidence" value="ECO:0007669"/>
    <property type="project" value="UniProtKB-KW"/>
</dbReference>
<evidence type="ECO:0000256" key="1">
    <source>
        <dbReference type="ARBA" id="ARBA00022723"/>
    </source>
</evidence>
<evidence type="ECO:0000256" key="5">
    <source>
        <dbReference type="PROSITE-ProRule" id="PRU00024"/>
    </source>
</evidence>
<dbReference type="InterPro" id="IPR001870">
    <property type="entry name" value="B30.2/SPRY"/>
</dbReference>
<dbReference type="Pfam" id="PF00622">
    <property type="entry name" value="SPRY"/>
    <property type="match status" value="1"/>
</dbReference>
<evidence type="ECO:0000256" key="2">
    <source>
        <dbReference type="ARBA" id="ARBA00022771"/>
    </source>
</evidence>
<comment type="caution">
    <text evidence="9">The sequence shown here is derived from an EMBL/GenBank/DDBJ whole genome shotgun (WGS) entry which is preliminary data.</text>
</comment>
<dbReference type="PANTHER" id="PTHR25465">
    <property type="entry name" value="B-BOX DOMAIN CONTAINING"/>
    <property type="match status" value="1"/>
</dbReference>
<dbReference type="InterPro" id="IPR058030">
    <property type="entry name" value="TRIM8/14/16/25/29/45/65_CC"/>
</dbReference>
<feature type="domain" description="B30.2/SPRY" evidence="8">
    <location>
        <begin position="354"/>
        <end position="550"/>
    </location>
</feature>
<dbReference type="PRINTS" id="PR01407">
    <property type="entry name" value="BUTYPHLNCDUF"/>
</dbReference>
<dbReference type="Gene3D" id="2.60.120.920">
    <property type="match status" value="1"/>
</dbReference>
<organism evidence="9 10">
    <name type="scientific">Hymenochirus boettgeri</name>
    <name type="common">Congo dwarf clawed frog</name>
    <dbReference type="NCBI Taxonomy" id="247094"/>
    <lineage>
        <taxon>Eukaryota</taxon>
        <taxon>Metazoa</taxon>
        <taxon>Chordata</taxon>
        <taxon>Craniata</taxon>
        <taxon>Vertebrata</taxon>
        <taxon>Euteleostomi</taxon>
        <taxon>Amphibia</taxon>
        <taxon>Batrachia</taxon>
        <taxon>Anura</taxon>
        <taxon>Pipoidea</taxon>
        <taxon>Pipidae</taxon>
        <taxon>Pipinae</taxon>
        <taxon>Hymenochirus</taxon>
    </lineage>
</organism>
<keyword evidence="10" id="KW-1185">Reference proteome</keyword>
<dbReference type="InterPro" id="IPR003879">
    <property type="entry name" value="Butyrophylin_SPRY"/>
</dbReference>
<dbReference type="CDD" id="cd19769">
    <property type="entry name" value="Bbox2_TRIM16-like"/>
    <property type="match status" value="1"/>
</dbReference>
<dbReference type="OrthoDB" id="6270329at2759"/>